<keyword evidence="3" id="KW-0808">Transferase</keyword>
<feature type="domain" description="Glycosyl transferase family 1" evidence="1">
    <location>
        <begin position="192"/>
        <end position="347"/>
    </location>
</feature>
<reference evidence="3" key="1">
    <citation type="journal article" date="2003" name="FEBS Lett.">
        <title>Sequence of Escherichia coli O128 antigen biosynthesis cluster and functional identification of an alpha-1,2-fucosyltransferase.</title>
        <authorList>
            <person name="Shao J."/>
            <person name="Li M."/>
            <person name="Jia Q."/>
            <person name="Lu Y."/>
            <person name="Wang P.G."/>
        </authorList>
    </citation>
    <scope>NUCLEOTIDE SEQUENCE</scope>
</reference>
<dbReference type="EMBL" id="RRNI01000050">
    <property type="protein sequence ID" value="TJH16257.1"/>
    <property type="molecule type" value="Genomic_DNA"/>
</dbReference>
<dbReference type="PANTHER" id="PTHR45947:SF3">
    <property type="entry name" value="SULFOQUINOVOSYL TRANSFERASE SQD2"/>
    <property type="match status" value="1"/>
</dbReference>
<dbReference type="InterPro" id="IPR001296">
    <property type="entry name" value="Glyco_trans_1"/>
</dbReference>
<dbReference type="EMBL" id="KJ739599">
    <property type="protein sequence ID" value="AIG56930.1"/>
    <property type="molecule type" value="Genomic_DNA"/>
</dbReference>
<accession>Q6XQ61</accession>
<dbReference type="GO" id="GO:0016757">
    <property type="term" value="F:glycosyltransferase activity"/>
    <property type="evidence" value="ECO:0007669"/>
    <property type="project" value="UniProtKB-KW"/>
</dbReference>
<name>Q6XQ61_ECOLX</name>
<reference evidence="4" key="2">
    <citation type="journal article" date="2016" name="PLoS ONE">
        <title>Comparison of O-Antigen Gene Clusters of All O-Serogroups of Escherichia coli and Proposal for Adopting a New Nomenclature for O-Typing.</title>
        <authorList>
            <person name="DebRoy C."/>
            <person name="Fratamico P.M."/>
            <person name="Yan X."/>
            <person name="Baranzoni G."/>
            <person name="Liu Y."/>
            <person name="Needleman D.S."/>
            <person name="Tebbs R."/>
            <person name="O'Connell C.D."/>
            <person name="Allred A."/>
            <person name="Swimley M."/>
            <person name="Mwangi M."/>
            <person name="Kapur V."/>
            <person name="Raygoza Garay J.A."/>
            <person name="Roberts E.L."/>
            <person name="Katani R."/>
        </authorList>
    </citation>
    <scope>NUCLEOTIDE SEQUENCE</scope>
    <source>
        <strain evidence="4">PF11-6E</strain>
    </source>
</reference>
<proteinExistence type="predicted"/>
<dbReference type="RefSeq" id="WP_000590601.1">
    <property type="nucleotide sequence ID" value="NZ_BFLN01000121.1"/>
</dbReference>
<dbReference type="AlphaFoldDB" id="Q6XQ61"/>
<sequence>MIKILHIHLSSKISGAQRVSLDEMKTLSNHYSQYMVCSKEGDFTQEADRIGVKTYVIETLVREISPLKDFYSLIKLYKFIKQEKFDIIHTHSSKSGFLGRLAAKLAGTKQIIHTVHGFAFPSTSNRVVKLIYFLMEYFASLCSSVIIVMNENDEKIARKYFSSAPWTKVTLLNNAVDIKKFQKRYIGIESKSEINEQKKFKMVMIGRLCEQKNPLLIINALKILGDHYYVDFVGDGPLRSDLESQIAKRGLEKRVRLLGWCSSVEEIIFKYDLFLLPSKWEGMPLAILEAMASKVPVLCSNIDANAYLINKTSGFLFNNDDAKDLAKNIKYIFDNVDVRRKVAEDAYLAVVKDFELSERTKILESIYTNNYFL</sequence>
<dbReference type="Pfam" id="PF13439">
    <property type="entry name" value="Glyco_transf_4"/>
    <property type="match status" value="1"/>
</dbReference>
<dbReference type="Pfam" id="PF00534">
    <property type="entry name" value="Glycos_transf_1"/>
    <property type="match status" value="1"/>
</dbReference>
<protein>
    <submittedName>
        <fullName evidence="4 5">Glycosyltransferase</fullName>
    </submittedName>
    <submittedName>
        <fullName evidence="3">Putative galactosyltransferase</fullName>
    </submittedName>
</protein>
<dbReference type="BioCyc" id="MetaCyc:MONOMER-21540"/>
<dbReference type="PANTHER" id="PTHR45947">
    <property type="entry name" value="SULFOQUINOVOSYL TRANSFERASE SQD2"/>
    <property type="match status" value="1"/>
</dbReference>
<dbReference type="Gene3D" id="3.40.50.2000">
    <property type="entry name" value="Glycogen Phosphorylase B"/>
    <property type="match status" value="2"/>
</dbReference>
<dbReference type="Proteomes" id="UP000306700">
    <property type="component" value="Unassembled WGS sequence"/>
</dbReference>
<gene>
    <name evidence="3" type="primary">wbsH</name>
    <name evidence="4" type="synonym">wbnE</name>
    <name evidence="5" type="ORF">C9160_24835</name>
</gene>
<evidence type="ECO:0000259" key="2">
    <source>
        <dbReference type="Pfam" id="PF13439"/>
    </source>
</evidence>
<feature type="domain" description="Glycosyltransferase subfamily 4-like N-terminal" evidence="2">
    <location>
        <begin position="14"/>
        <end position="179"/>
    </location>
</feature>
<dbReference type="PATRIC" id="fig|562.7810.peg.3366"/>
<evidence type="ECO:0000259" key="1">
    <source>
        <dbReference type="Pfam" id="PF00534"/>
    </source>
</evidence>
<dbReference type="CAZy" id="GT4">
    <property type="family name" value="Glycosyltransferase Family 4"/>
</dbReference>
<evidence type="ECO:0000313" key="6">
    <source>
        <dbReference type="Proteomes" id="UP000306700"/>
    </source>
</evidence>
<keyword evidence="3" id="KW-0328">Glycosyltransferase</keyword>
<dbReference type="InterPro" id="IPR028098">
    <property type="entry name" value="Glyco_trans_4-like_N"/>
</dbReference>
<dbReference type="InterPro" id="IPR050194">
    <property type="entry name" value="Glycosyltransferase_grp1"/>
</dbReference>
<dbReference type="SUPFAM" id="SSF53756">
    <property type="entry name" value="UDP-Glycosyltransferase/glycogen phosphorylase"/>
    <property type="match status" value="1"/>
</dbReference>
<dbReference type="CDD" id="cd03808">
    <property type="entry name" value="GT4_CapM-like"/>
    <property type="match status" value="1"/>
</dbReference>
<dbReference type="EMBL" id="AY217096">
    <property type="protein sequence ID" value="AAO37690.1"/>
    <property type="molecule type" value="Genomic_DNA"/>
</dbReference>
<organism evidence="3">
    <name type="scientific">Escherichia coli</name>
    <dbReference type="NCBI Taxonomy" id="562"/>
    <lineage>
        <taxon>Bacteria</taxon>
        <taxon>Pseudomonadati</taxon>
        <taxon>Pseudomonadota</taxon>
        <taxon>Gammaproteobacteria</taxon>
        <taxon>Enterobacterales</taxon>
        <taxon>Enterobacteriaceae</taxon>
        <taxon>Escherichia</taxon>
    </lineage>
</organism>
<reference evidence="5 6" key="3">
    <citation type="submission" date="2018-12" db="EMBL/GenBank/DDBJ databases">
        <title>Food and Water Safety Consortium.</title>
        <authorList>
            <person name="Tyson S."/>
            <person name="Peterson C.-L."/>
            <person name="Olson A."/>
            <person name="Tyler S."/>
            <person name="Cabral J."/>
            <person name="Lynch T."/>
            <person name="Knox N."/>
            <person name="Van Domselaar G."/>
            <person name="Graham M."/>
        </authorList>
    </citation>
    <scope>NUCLEOTIDE SEQUENCE [LARGE SCALE GENOMIC DNA]</scope>
    <source>
        <strain evidence="5 6">FWSEC0384</strain>
    </source>
</reference>
<evidence type="ECO:0000313" key="5">
    <source>
        <dbReference type="EMBL" id="TJH16257.1"/>
    </source>
</evidence>
<evidence type="ECO:0000313" key="4">
    <source>
        <dbReference type="EMBL" id="AIG56930.1"/>
    </source>
</evidence>
<evidence type="ECO:0000313" key="3">
    <source>
        <dbReference type="EMBL" id="AAO37690.1"/>
    </source>
</evidence>